<comment type="pathway">
    <text evidence="10 11">Cell wall biogenesis; peptidoglycan biosynthesis.</text>
</comment>
<feature type="domain" description="Mur ligase C-terminal" evidence="13">
    <location>
        <begin position="315"/>
        <end position="435"/>
    </location>
</feature>
<protein>
    <recommendedName>
        <fullName evidence="10 11">UDP-N-acetylmuramoyl-tripeptide--D-alanyl-D-alanine ligase</fullName>
        <ecNumber evidence="10 11">6.3.2.10</ecNumber>
    </recommendedName>
    <alternativeName>
        <fullName evidence="10">D-alanyl-D-alanine-adding enzyme</fullName>
    </alternativeName>
</protein>
<keyword evidence="3 10" id="KW-0132">Cell division</keyword>
<comment type="similarity">
    <text evidence="10">Belongs to the MurCDEF family. MurF subfamily.</text>
</comment>
<dbReference type="Pfam" id="PF02875">
    <property type="entry name" value="Mur_ligase_C"/>
    <property type="match status" value="1"/>
</dbReference>
<organism evidence="15 16">
    <name type="scientific">Candidatus Gemmiger excrementavium</name>
    <dbReference type="NCBI Taxonomy" id="2838608"/>
    <lineage>
        <taxon>Bacteria</taxon>
        <taxon>Bacillati</taxon>
        <taxon>Bacillota</taxon>
        <taxon>Clostridia</taxon>
        <taxon>Eubacteriales</taxon>
        <taxon>Gemmiger</taxon>
    </lineage>
</organism>
<dbReference type="NCBIfam" id="TIGR01143">
    <property type="entry name" value="murF"/>
    <property type="match status" value="1"/>
</dbReference>
<evidence type="ECO:0000256" key="10">
    <source>
        <dbReference type="HAMAP-Rule" id="MF_02019"/>
    </source>
</evidence>
<feature type="domain" description="Mur ligase N-terminal catalytic" evidence="12">
    <location>
        <begin position="21"/>
        <end position="80"/>
    </location>
</feature>
<name>A0A9D2JGH1_9FIRM</name>
<keyword evidence="8 10" id="KW-0131">Cell cycle</keyword>
<keyword evidence="4 10" id="KW-0547">Nucleotide-binding</keyword>
<evidence type="ECO:0000256" key="7">
    <source>
        <dbReference type="ARBA" id="ARBA00022984"/>
    </source>
</evidence>
<keyword evidence="7 10" id="KW-0573">Peptidoglycan synthesis</keyword>
<keyword evidence="1 10" id="KW-0963">Cytoplasm</keyword>
<gene>
    <name evidence="10" type="primary">murF</name>
    <name evidence="15" type="ORF">H9810_03660</name>
</gene>
<evidence type="ECO:0000256" key="8">
    <source>
        <dbReference type="ARBA" id="ARBA00023306"/>
    </source>
</evidence>
<dbReference type="AlphaFoldDB" id="A0A9D2JGH1"/>
<dbReference type="EMBL" id="DXBO01000048">
    <property type="protein sequence ID" value="HIZ47799.1"/>
    <property type="molecule type" value="Genomic_DNA"/>
</dbReference>
<evidence type="ECO:0000256" key="4">
    <source>
        <dbReference type="ARBA" id="ARBA00022741"/>
    </source>
</evidence>
<reference evidence="15" key="1">
    <citation type="journal article" date="2021" name="PeerJ">
        <title>Extensive microbial diversity within the chicken gut microbiome revealed by metagenomics and culture.</title>
        <authorList>
            <person name="Gilroy R."/>
            <person name="Ravi A."/>
            <person name="Getino M."/>
            <person name="Pursley I."/>
            <person name="Horton D.L."/>
            <person name="Alikhan N.F."/>
            <person name="Baker D."/>
            <person name="Gharbi K."/>
            <person name="Hall N."/>
            <person name="Watson M."/>
            <person name="Adriaenssens E.M."/>
            <person name="Foster-Nyarko E."/>
            <person name="Jarju S."/>
            <person name="Secka A."/>
            <person name="Antonio M."/>
            <person name="Oren A."/>
            <person name="Chaudhuri R.R."/>
            <person name="La Ragione R."/>
            <person name="Hildebrand F."/>
            <person name="Pallen M.J."/>
        </authorList>
    </citation>
    <scope>NUCLEOTIDE SEQUENCE</scope>
    <source>
        <strain evidence="15">3436</strain>
    </source>
</reference>
<dbReference type="Gene3D" id="3.90.190.20">
    <property type="entry name" value="Mur ligase, C-terminal domain"/>
    <property type="match status" value="1"/>
</dbReference>
<dbReference type="GO" id="GO:0005524">
    <property type="term" value="F:ATP binding"/>
    <property type="evidence" value="ECO:0007669"/>
    <property type="project" value="UniProtKB-UniRule"/>
</dbReference>
<comment type="subcellular location">
    <subcellularLocation>
        <location evidence="10 11">Cytoplasm</location>
    </subcellularLocation>
</comment>
<comment type="function">
    <text evidence="10 11">Involved in cell wall formation. Catalyzes the final step in the synthesis of UDP-N-acetylmuramoyl-pentapeptide, the precursor of murein.</text>
</comment>
<dbReference type="Pfam" id="PF08245">
    <property type="entry name" value="Mur_ligase_M"/>
    <property type="match status" value="1"/>
</dbReference>
<comment type="caution">
    <text evidence="15">The sequence shown here is derived from an EMBL/GenBank/DDBJ whole genome shotgun (WGS) entry which is preliminary data.</text>
</comment>
<dbReference type="GO" id="GO:0005737">
    <property type="term" value="C:cytoplasm"/>
    <property type="evidence" value="ECO:0007669"/>
    <property type="project" value="UniProtKB-SubCell"/>
</dbReference>
<evidence type="ECO:0000256" key="5">
    <source>
        <dbReference type="ARBA" id="ARBA00022840"/>
    </source>
</evidence>
<dbReference type="Proteomes" id="UP000824031">
    <property type="component" value="Unassembled WGS sequence"/>
</dbReference>
<dbReference type="InterPro" id="IPR051046">
    <property type="entry name" value="MurCDEF_CellWall_CoF430Synth"/>
</dbReference>
<evidence type="ECO:0000256" key="11">
    <source>
        <dbReference type="RuleBase" id="RU004136"/>
    </source>
</evidence>
<dbReference type="GO" id="GO:0009252">
    <property type="term" value="P:peptidoglycan biosynthetic process"/>
    <property type="evidence" value="ECO:0007669"/>
    <property type="project" value="UniProtKB-UniRule"/>
</dbReference>
<evidence type="ECO:0000256" key="6">
    <source>
        <dbReference type="ARBA" id="ARBA00022960"/>
    </source>
</evidence>
<dbReference type="GO" id="GO:0051301">
    <property type="term" value="P:cell division"/>
    <property type="evidence" value="ECO:0007669"/>
    <property type="project" value="UniProtKB-KW"/>
</dbReference>
<comment type="catalytic activity">
    <reaction evidence="10 11">
        <text>D-alanyl-D-alanine + UDP-N-acetyl-alpha-D-muramoyl-L-alanyl-gamma-D-glutamyl-meso-2,6-diaminopimelate + ATP = UDP-N-acetyl-alpha-D-muramoyl-L-alanyl-gamma-D-glutamyl-meso-2,6-diaminopimeloyl-D-alanyl-D-alanine + ADP + phosphate + H(+)</text>
        <dbReference type="Rhea" id="RHEA:28374"/>
        <dbReference type="ChEBI" id="CHEBI:15378"/>
        <dbReference type="ChEBI" id="CHEBI:30616"/>
        <dbReference type="ChEBI" id="CHEBI:43474"/>
        <dbReference type="ChEBI" id="CHEBI:57822"/>
        <dbReference type="ChEBI" id="CHEBI:61386"/>
        <dbReference type="ChEBI" id="CHEBI:83905"/>
        <dbReference type="ChEBI" id="CHEBI:456216"/>
        <dbReference type="EC" id="6.3.2.10"/>
    </reaction>
</comment>
<dbReference type="SUPFAM" id="SSF63418">
    <property type="entry name" value="MurE/MurF N-terminal domain"/>
    <property type="match status" value="1"/>
</dbReference>
<evidence type="ECO:0000259" key="12">
    <source>
        <dbReference type="Pfam" id="PF01225"/>
    </source>
</evidence>
<keyword evidence="2 10" id="KW-0436">Ligase</keyword>
<keyword evidence="6 10" id="KW-0133">Cell shape</keyword>
<dbReference type="PANTHER" id="PTHR43024">
    <property type="entry name" value="UDP-N-ACETYLMURAMOYL-TRIPEPTIDE--D-ALANYL-D-ALANINE LIGASE"/>
    <property type="match status" value="1"/>
</dbReference>
<evidence type="ECO:0000313" key="15">
    <source>
        <dbReference type="EMBL" id="HIZ47799.1"/>
    </source>
</evidence>
<dbReference type="InterPro" id="IPR013221">
    <property type="entry name" value="Mur_ligase_cen"/>
</dbReference>
<dbReference type="InterPro" id="IPR036615">
    <property type="entry name" value="Mur_ligase_C_dom_sf"/>
</dbReference>
<reference evidence="15" key="2">
    <citation type="submission" date="2021-04" db="EMBL/GenBank/DDBJ databases">
        <authorList>
            <person name="Gilroy R."/>
        </authorList>
    </citation>
    <scope>NUCLEOTIDE SEQUENCE</scope>
    <source>
        <strain evidence="15">3436</strain>
    </source>
</reference>
<dbReference type="GO" id="GO:0047480">
    <property type="term" value="F:UDP-N-acetylmuramoyl-tripeptide-D-alanyl-D-alanine ligase activity"/>
    <property type="evidence" value="ECO:0007669"/>
    <property type="project" value="UniProtKB-UniRule"/>
</dbReference>
<accession>A0A9D2JGH1</accession>
<dbReference type="GO" id="GO:0071555">
    <property type="term" value="P:cell wall organization"/>
    <property type="evidence" value="ECO:0007669"/>
    <property type="project" value="UniProtKB-KW"/>
</dbReference>
<evidence type="ECO:0000259" key="13">
    <source>
        <dbReference type="Pfam" id="PF02875"/>
    </source>
</evidence>
<keyword evidence="5 10" id="KW-0067">ATP-binding</keyword>
<evidence type="ECO:0000256" key="1">
    <source>
        <dbReference type="ARBA" id="ARBA00022490"/>
    </source>
</evidence>
<evidence type="ECO:0000313" key="16">
    <source>
        <dbReference type="Proteomes" id="UP000824031"/>
    </source>
</evidence>
<feature type="domain" description="Mur ligase central" evidence="14">
    <location>
        <begin position="104"/>
        <end position="292"/>
    </location>
</feature>
<evidence type="ECO:0000259" key="14">
    <source>
        <dbReference type="Pfam" id="PF08245"/>
    </source>
</evidence>
<evidence type="ECO:0000256" key="2">
    <source>
        <dbReference type="ARBA" id="ARBA00022598"/>
    </source>
</evidence>
<dbReference type="InterPro" id="IPR004101">
    <property type="entry name" value="Mur_ligase_C"/>
</dbReference>
<dbReference type="SUPFAM" id="SSF53244">
    <property type="entry name" value="MurD-like peptide ligases, peptide-binding domain"/>
    <property type="match status" value="1"/>
</dbReference>
<keyword evidence="9 10" id="KW-0961">Cell wall biogenesis/degradation</keyword>
<dbReference type="Gene3D" id="3.40.1190.10">
    <property type="entry name" value="Mur-like, catalytic domain"/>
    <property type="match status" value="1"/>
</dbReference>
<dbReference type="SUPFAM" id="SSF53623">
    <property type="entry name" value="MurD-like peptide ligases, catalytic domain"/>
    <property type="match status" value="1"/>
</dbReference>
<dbReference type="InterPro" id="IPR035911">
    <property type="entry name" value="MurE/MurF_N"/>
</dbReference>
<proteinExistence type="inferred from homology"/>
<evidence type="ECO:0000256" key="9">
    <source>
        <dbReference type="ARBA" id="ARBA00023316"/>
    </source>
</evidence>
<dbReference type="EC" id="6.3.2.10" evidence="10 11"/>
<dbReference type="PANTHER" id="PTHR43024:SF1">
    <property type="entry name" value="UDP-N-ACETYLMURAMOYL-TRIPEPTIDE--D-ALANYL-D-ALANINE LIGASE"/>
    <property type="match status" value="1"/>
</dbReference>
<dbReference type="GO" id="GO:0008360">
    <property type="term" value="P:regulation of cell shape"/>
    <property type="evidence" value="ECO:0007669"/>
    <property type="project" value="UniProtKB-KW"/>
</dbReference>
<dbReference type="InterPro" id="IPR036565">
    <property type="entry name" value="Mur-like_cat_sf"/>
</dbReference>
<dbReference type="Gene3D" id="3.40.1390.10">
    <property type="entry name" value="MurE/MurF, N-terminal domain"/>
    <property type="match status" value="1"/>
</dbReference>
<sequence length="454" mass="48333">MQPIPANQLLAGLTLAEPIPIHAVVTDSRRVEPGCVFICFPGERVDGHTFAAGAYRDGAAYVVANHPVEGVPAERTVVVPDSALAMVRMASNYRMLFTPRMIGVTGSVGKTTTKEFCYAVLSAFGNTLKTEGNQNNDIGVPNTLFRLEDTTEYAVVEMGMDHAGEIERLTRCARPSAAIITMIGVSHLENLGTRENILKAKMEICAGLPDGAPLVLNADNDLLPTARVPERLHAVWFGVESETADVRATDVQTGAQGTTFTLVDKEHGHFAVSIPTAGLHTVYDALAAYAAATRLGLDPAACAAALARYQTTGMRQNIVEQGGVTVIEDCYNASPDSMKAALSVLEQLPNPRKIALLGDMLELGDASEEGHRQCGQWAAESGVDLLIAYGPRSAAMAQAAKDLGVTTVHCQTAQEVLQCLRQSVRPGDALLAKASHAMALEELLQQFYAALPQA</sequence>
<evidence type="ECO:0000256" key="3">
    <source>
        <dbReference type="ARBA" id="ARBA00022618"/>
    </source>
</evidence>
<dbReference type="HAMAP" id="MF_02019">
    <property type="entry name" value="MurF"/>
    <property type="match status" value="1"/>
</dbReference>
<dbReference type="InterPro" id="IPR005863">
    <property type="entry name" value="UDP-N-AcMur_synth"/>
</dbReference>
<feature type="binding site" evidence="10">
    <location>
        <begin position="106"/>
        <end position="112"/>
    </location>
    <ligand>
        <name>ATP</name>
        <dbReference type="ChEBI" id="CHEBI:30616"/>
    </ligand>
</feature>
<dbReference type="InterPro" id="IPR000713">
    <property type="entry name" value="Mur_ligase_N"/>
</dbReference>
<dbReference type="Pfam" id="PF01225">
    <property type="entry name" value="Mur_ligase"/>
    <property type="match status" value="1"/>
</dbReference>